<dbReference type="InterPro" id="IPR036366">
    <property type="entry name" value="PGBDSf"/>
</dbReference>
<evidence type="ECO:0000313" key="3">
    <source>
        <dbReference type="Proteomes" id="UP000003100"/>
    </source>
</evidence>
<dbReference type="AlphaFoldDB" id="C0CQD0"/>
<dbReference type="Pfam" id="PF01471">
    <property type="entry name" value="PG_binding_1"/>
    <property type="match status" value="1"/>
</dbReference>
<dbReference type="HOGENOM" id="CLU_027560_0_1_9"/>
<name>C0CQD0_BLAHS</name>
<reference evidence="2 3" key="2">
    <citation type="submission" date="2009-02" db="EMBL/GenBank/DDBJ databases">
        <title>Draft genome sequence of Blautia hydrogenotrophica DSM 10507 (Ruminococcus hydrogenotrophicus DSM 10507).</title>
        <authorList>
            <person name="Sudarsanam P."/>
            <person name="Ley R."/>
            <person name="Guruge J."/>
            <person name="Turnbaugh P.J."/>
            <person name="Mahowald M."/>
            <person name="Liep D."/>
            <person name="Gordon J."/>
        </authorList>
    </citation>
    <scope>NUCLEOTIDE SEQUENCE [LARGE SCALE GENOMIC DNA]</scope>
    <source>
        <strain evidence="3">DSM 10507 / JCM 14656 / S5a33</strain>
    </source>
</reference>
<evidence type="ECO:0000313" key="2">
    <source>
        <dbReference type="EMBL" id="EEG48025.1"/>
    </source>
</evidence>
<dbReference type="GeneID" id="86822389"/>
<dbReference type="InterPro" id="IPR036365">
    <property type="entry name" value="PGBD-like_sf"/>
</dbReference>
<proteinExistence type="predicted"/>
<dbReference type="PATRIC" id="fig|476272.21.peg.1216"/>
<dbReference type="eggNOG" id="COG3409">
    <property type="taxonomic scope" value="Bacteria"/>
</dbReference>
<organism evidence="2 3">
    <name type="scientific">Blautia hydrogenotrophica (strain DSM 10507 / JCM 14656 / S5a33)</name>
    <name type="common">Ruminococcus hydrogenotrophicus</name>
    <dbReference type="NCBI Taxonomy" id="476272"/>
    <lineage>
        <taxon>Bacteria</taxon>
        <taxon>Bacillati</taxon>
        <taxon>Bacillota</taxon>
        <taxon>Clostridia</taxon>
        <taxon>Lachnospirales</taxon>
        <taxon>Lachnospiraceae</taxon>
        <taxon>Blautia</taxon>
    </lineage>
</organism>
<gene>
    <name evidence="2" type="ORF">RUMHYD_03083</name>
</gene>
<evidence type="ECO:0000259" key="1">
    <source>
        <dbReference type="Pfam" id="PF01471"/>
    </source>
</evidence>
<dbReference type="Proteomes" id="UP000003100">
    <property type="component" value="Unassembled WGS sequence"/>
</dbReference>
<dbReference type="Gene3D" id="1.10.101.10">
    <property type="entry name" value="PGBD-like superfamily/PGBD"/>
    <property type="match status" value="1"/>
</dbReference>
<accession>C0CQD0</accession>
<dbReference type="InterPro" id="IPR002477">
    <property type="entry name" value="Peptidoglycan-bd-like"/>
</dbReference>
<sequence length="416" mass="47047">MRIMQENQVDKGRLQVVVQSSIGSRPIDRAEISVSYTGEPGNILEKVQTDNSGNSPTLELSAPPLEYSMSPGEYQPYSEYTIRVDAEGFEPVDIAGTEILPGETAVQPVSLRPIDGQEAFERIVIPAHTLFGDYPSKIPEEEIKPVNESGEIVLSRVVIPEYVVVHDGPIQDTSVEDYYVRYKDYIKNVASSEIYATWPDDTIRANVLAIMSFTLNRVYTEWYRNKGYDFTITSSTAYDHKWIPGRNIFDSISRIVDELFSNYLSRPNVRQPILTQYCDGQKVTCPNWMTQWGSKYLGDQGYSAIEILRYYYGDSMYINTAEEISGIPASWPRYDLDIGANGAKVRQIQEQLNAIAKSYPALPTVTVNGDYDEQTKNAVRQFQGVFGLPETGIVDYSTWYKIQEIYVAVTRIAELN</sequence>
<dbReference type="EMBL" id="ACBZ01000166">
    <property type="protein sequence ID" value="EEG48025.1"/>
    <property type="molecule type" value="Genomic_DNA"/>
</dbReference>
<feature type="domain" description="Peptidoglycan binding-like" evidence="1">
    <location>
        <begin position="341"/>
        <end position="401"/>
    </location>
</feature>
<dbReference type="RefSeq" id="WP_005950990.1">
    <property type="nucleotide sequence ID" value="NZ_CP136423.1"/>
</dbReference>
<comment type="caution">
    <text evidence="2">The sequence shown here is derived from an EMBL/GenBank/DDBJ whole genome shotgun (WGS) entry which is preliminary data.</text>
</comment>
<reference evidence="2 3" key="1">
    <citation type="submission" date="2009-01" db="EMBL/GenBank/DDBJ databases">
        <authorList>
            <person name="Fulton L."/>
            <person name="Clifton S."/>
            <person name="Fulton B."/>
            <person name="Xu J."/>
            <person name="Minx P."/>
            <person name="Pepin K.H."/>
            <person name="Johnson M."/>
            <person name="Bhonagiri V."/>
            <person name="Nash W.E."/>
            <person name="Mardis E.R."/>
            <person name="Wilson R.K."/>
        </authorList>
    </citation>
    <scope>NUCLEOTIDE SEQUENCE [LARGE SCALE GENOMIC DNA]</scope>
    <source>
        <strain evidence="3">DSM 10507 / JCM 14656 / S5a33</strain>
    </source>
</reference>
<protein>
    <recommendedName>
        <fullName evidence="1">Peptidoglycan binding-like domain-containing protein</fullName>
    </recommendedName>
</protein>
<keyword evidence="3" id="KW-1185">Reference proteome</keyword>
<dbReference type="SUPFAM" id="SSF47090">
    <property type="entry name" value="PGBD-like"/>
    <property type="match status" value="1"/>
</dbReference>